<organism evidence="1 2">
    <name type="scientific">Naganishia cerealis</name>
    <dbReference type="NCBI Taxonomy" id="610337"/>
    <lineage>
        <taxon>Eukaryota</taxon>
        <taxon>Fungi</taxon>
        <taxon>Dikarya</taxon>
        <taxon>Basidiomycota</taxon>
        <taxon>Agaricomycotina</taxon>
        <taxon>Tremellomycetes</taxon>
        <taxon>Filobasidiales</taxon>
        <taxon>Filobasidiaceae</taxon>
        <taxon>Naganishia</taxon>
    </lineage>
</organism>
<dbReference type="EMBL" id="JASBWR010000030">
    <property type="protein sequence ID" value="KAJ9106492.1"/>
    <property type="molecule type" value="Genomic_DNA"/>
</dbReference>
<dbReference type="Proteomes" id="UP001241377">
    <property type="component" value="Unassembled WGS sequence"/>
</dbReference>
<sequence length="683" mass="73971">MKRTTIKRRKRHLNETTLSTASENNRIEKPKKLPNIAPKKSPGSAKSSTQSPRPPQGALGPLPPIANGPPMFGPGHGSHGPAPSHMAPPGFGPPHGPSHYPPYTFHPYAGLRIPNGPGPVPGPPPPMGFAYTVSAQAPYMYGGATVPPGPVPGPAMHSMVRTPPHVGQGSAPSQLPPIKLPLLNLPKGYQASTIHVTPKSPKSPKSPTITSKRTKTPIPVDFTTAFPKVEPIDEKISEDAGTLTTFCSSELVVFVFILAQVTCDGESTPGLERRNEKHLMADLELTDTSIDSSLGRKVKDVAAGFVGGATQVLIGQPADLVKIRLQTSGGNTSASQVIKDVIKNEGLLAFYKGTLPPLVGVGVCVSLQFYGFHECKRQLLKRSNQTELNLWPQTYIAGACAGIVNTPVTAPVEQLRILSQSSKSSGSPLLATIKSIYSQNGLVRGIYRGTGITLLREIQAYGVWFLSYETLIQKIQVWRRYTHRDQISTLELLGAGALAGNFLWISSYPIDVIKSNIQSDKFGADSKFNGSVLKATKTLWATQGARGFWRGIAPNGRIVAAPVSRTIENRFFSVASALNKPATASSTEYFATGGLSQAVWPQGFRLPKPKTWEESGESALSKATKFFFLSEIARGMYICMEMFFRAPYTIYYPFEKGPISPRFRGEHALRRYPSGEERCIAYK</sequence>
<protein>
    <submittedName>
        <fullName evidence="1">Uncharacterized protein</fullName>
    </submittedName>
</protein>
<evidence type="ECO:0000313" key="2">
    <source>
        <dbReference type="Proteomes" id="UP001241377"/>
    </source>
</evidence>
<proteinExistence type="predicted"/>
<gene>
    <name evidence="1" type="ORF">QFC19_003222</name>
</gene>
<comment type="caution">
    <text evidence="1">The sequence shown here is derived from an EMBL/GenBank/DDBJ whole genome shotgun (WGS) entry which is preliminary data.</text>
</comment>
<keyword evidence="2" id="KW-1185">Reference proteome</keyword>
<reference evidence="1" key="1">
    <citation type="submission" date="2023-04" db="EMBL/GenBank/DDBJ databases">
        <title>Draft Genome sequencing of Naganishia species isolated from polar environments using Oxford Nanopore Technology.</title>
        <authorList>
            <person name="Leo P."/>
            <person name="Venkateswaran K."/>
        </authorList>
    </citation>
    <scope>NUCLEOTIDE SEQUENCE</scope>
    <source>
        <strain evidence="1">MNA-CCFEE 5261</strain>
    </source>
</reference>
<accession>A0ACC2W4F5</accession>
<evidence type="ECO:0000313" key="1">
    <source>
        <dbReference type="EMBL" id="KAJ9106492.1"/>
    </source>
</evidence>
<name>A0ACC2W4F5_9TREE</name>